<feature type="transmembrane region" description="Helical" evidence="16">
    <location>
        <begin position="137"/>
        <end position="156"/>
    </location>
</feature>
<dbReference type="PRINTS" id="PR01435">
    <property type="entry name" value="NPOXDRDTASE5"/>
</dbReference>
<keyword evidence="9 16" id="KW-1133">Transmembrane helix</keyword>
<evidence type="ECO:0000256" key="1">
    <source>
        <dbReference type="ARBA" id="ARBA00004127"/>
    </source>
</evidence>
<evidence type="ECO:0000259" key="17">
    <source>
        <dbReference type="Pfam" id="PF00361"/>
    </source>
</evidence>
<keyword evidence="12 16" id="KW-0472">Membrane</keyword>
<evidence type="ECO:0000256" key="12">
    <source>
        <dbReference type="ARBA" id="ARBA00023136"/>
    </source>
</evidence>
<keyword evidence="6 14" id="KW-0812">Transmembrane</keyword>
<dbReference type="NCBIfam" id="TIGR01974">
    <property type="entry name" value="NDH_I_L"/>
    <property type="match status" value="1"/>
</dbReference>
<keyword evidence="5" id="KW-0679">Respiratory chain</keyword>
<dbReference type="InterPro" id="IPR001750">
    <property type="entry name" value="ND/Mrp_TM"/>
</dbReference>
<comment type="subcellular location">
    <subcellularLocation>
        <location evidence="1">Endomembrane system</location>
        <topology evidence="1">Multi-pass membrane protein</topology>
    </subcellularLocation>
    <subcellularLocation>
        <location evidence="14">Membrane</location>
        <topology evidence="14">Multi-pass membrane protein</topology>
    </subcellularLocation>
</comment>
<feature type="transmembrane region" description="Helical" evidence="16">
    <location>
        <begin position="312"/>
        <end position="335"/>
    </location>
</feature>
<dbReference type="EMBL" id="JAATJE010000001">
    <property type="protein sequence ID" value="NJC33190.1"/>
    <property type="molecule type" value="Genomic_DNA"/>
</dbReference>
<reference evidence="20 21" key="1">
    <citation type="submission" date="2020-03" db="EMBL/GenBank/DDBJ databases">
        <title>Genomic Encyclopedia of Type Strains, Phase IV (KMG-IV): sequencing the most valuable type-strain genomes for metagenomic binning, comparative biology and taxonomic classification.</title>
        <authorList>
            <person name="Goeker M."/>
        </authorList>
    </citation>
    <scope>NUCLEOTIDE SEQUENCE [LARGE SCALE GENOMIC DNA]</scope>
    <source>
        <strain evidence="20 21">DSM 27651</strain>
    </source>
</reference>
<accession>A0ABX0XIX5</accession>
<evidence type="ECO:0000256" key="13">
    <source>
        <dbReference type="ARBA" id="ARBA00049551"/>
    </source>
</evidence>
<dbReference type="InterPro" id="IPR010934">
    <property type="entry name" value="NADH_DH_su5_C"/>
</dbReference>
<evidence type="ECO:0000256" key="5">
    <source>
        <dbReference type="ARBA" id="ARBA00022660"/>
    </source>
</evidence>
<feature type="compositionally biased region" description="Basic and acidic residues" evidence="15">
    <location>
        <begin position="497"/>
        <end position="509"/>
    </location>
</feature>
<evidence type="ECO:0000256" key="15">
    <source>
        <dbReference type="SAM" id="MobiDB-lite"/>
    </source>
</evidence>
<feature type="transmembrane region" description="Helical" evidence="16">
    <location>
        <begin position="219"/>
        <end position="244"/>
    </location>
</feature>
<evidence type="ECO:0000259" key="18">
    <source>
        <dbReference type="Pfam" id="PF00662"/>
    </source>
</evidence>
<name>A0ABX0XIX5_9SPHN</name>
<feature type="transmembrane region" description="Helical" evidence="16">
    <location>
        <begin position="31"/>
        <end position="51"/>
    </location>
</feature>
<keyword evidence="11" id="KW-0830">Ubiquinone</keyword>
<feature type="transmembrane region" description="Helical" evidence="16">
    <location>
        <begin position="256"/>
        <end position="276"/>
    </location>
</feature>
<evidence type="ECO:0000256" key="3">
    <source>
        <dbReference type="ARBA" id="ARBA00021096"/>
    </source>
</evidence>
<comment type="caution">
    <text evidence="20">The sequence shown here is derived from an EMBL/GenBank/DDBJ whole genome shotgun (WGS) entry which is preliminary data.</text>
</comment>
<gene>
    <name evidence="20" type="ORF">GGR88_000664</name>
</gene>
<evidence type="ECO:0000256" key="14">
    <source>
        <dbReference type="RuleBase" id="RU000320"/>
    </source>
</evidence>
<evidence type="ECO:0000256" key="10">
    <source>
        <dbReference type="ARBA" id="ARBA00023027"/>
    </source>
</evidence>
<dbReference type="Pfam" id="PF00662">
    <property type="entry name" value="Proton_antipo_N"/>
    <property type="match status" value="1"/>
</dbReference>
<dbReference type="Pfam" id="PF06455">
    <property type="entry name" value="NADH5_C"/>
    <property type="match status" value="1"/>
</dbReference>
<feature type="compositionally biased region" description="Basic and acidic residues" evidence="15">
    <location>
        <begin position="466"/>
        <end position="481"/>
    </location>
</feature>
<feature type="transmembrane region" description="Helical" evidence="16">
    <location>
        <begin position="577"/>
        <end position="597"/>
    </location>
</feature>
<evidence type="ECO:0000256" key="6">
    <source>
        <dbReference type="ARBA" id="ARBA00022692"/>
    </source>
</evidence>
<feature type="transmembrane region" description="Helical" evidence="16">
    <location>
        <begin position="381"/>
        <end position="405"/>
    </location>
</feature>
<feature type="transmembrane region" description="Helical" evidence="16">
    <location>
        <begin position="341"/>
        <end position="360"/>
    </location>
</feature>
<feature type="transmembrane region" description="Helical" evidence="16">
    <location>
        <begin position="83"/>
        <end position="102"/>
    </location>
</feature>
<organism evidence="20 21">
    <name type="scientific">Sphingomonas jejuensis</name>
    <dbReference type="NCBI Taxonomy" id="904715"/>
    <lineage>
        <taxon>Bacteria</taxon>
        <taxon>Pseudomonadati</taxon>
        <taxon>Pseudomonadota</taxon>
        <taxon>Alphaproteobacteria</taxon>
        <taxon>Sphingomonadales</taxon>
        <taxon>Sphingomonadaceae</taxon>
        <taxon>Sphingomonas</taxon>
    </lineage>
</organism>
<feature type="transmembrane region" description="Helical" evidence="16">
    <location>
        <begin position="114"/>
        <end position="131"/>
    </location>
</feature>
<keyword evidence="4" id="KW-0813">Transport</keyword>
<feature type="transmembrane region" description="Helical" evidence="16">
    <location>
        <begin position="425"/>
        <end position="445"/>
    </location>
</feature>
<protein>
    <recommendedName>
        <fullName evidence="3">NADH-ubiquinone oxidoreductase chain 5</fullName>
        <ecNumber evidence="2">7.1.1.2</ecNumber>
    </recommendedName>
</protein>
<dbReference type="PANTHER" id="PTHR42829:SF2">
    <property type="entry name" value="NADH-UBIQUINONE OXIDOREDUCTASE CHAIN 5"/>
    <property type="match status" value="1"/>
</dbReference>
<keyword evidence="8" id="KW-0249">Electron transport</keyword>
<keyword evidence="10" id="KW-0520">NAD</keyword>
<feature type="transmembrane region" description="Helical" evidence="16">
    <location>
        <begin position="526"/>
        <end position="548"/>
    </location>
</feature>
<evidence type="ECO:0000256" key="11">
    <source>
        <dbReference type="ARBA" id="ARBA00023075"/>
    </source>
</evidence>
<proteinExistence type="predicted"/>
<evidence type="ECO:0000256" key="4">
    <source>
        <dbReference type="ARBA" id="ARBA00022448"/>
    </source>
</evidence>
<evidence type="ECO:0000256" key="2">
    <source>
        <dbReference type="ARBA" id="ARBA00012944"/>
    </source>
</evidence>
<dbReference type="EC" id="7.1.1.2" evidence="2"/>
<evidence type="ECO:0000256" key="7">
    <source>
        <dbReference type="ARBA" id="ARBA00022967"/>
    </source>
</evidence>
<dbReference type="InterPro" id="IPR003945">
    <property type="entry name" value="NU5C-like"/>
</dbReference>
<keyword evidence="21" id="KW-1185">Reference proteome</keyword>
<dbReference type="InterPro" id="IPR001516">
    <property type="entry name" value="Proton_antipo_N"/>
</dbReference>
<dbReference type="PANTHER" id="PTHR42829">
    <property type="entry name" value="NADH-UBIQUINONE OXIDOREDUCTASE CHAIN 5"/>
    <property type="match status" value="1"/>
</dbReference>
<evidence type="ECO:0000313" key="21">
    <source>
        <dbReference type="Proteomes" id="UP000734218"/>
    </source>
</evidence>
<dbReference type="NCBIfam" id="NF005141">
    <property type="entry name" value="PRK06590.1"/>
    <property type="match status" value="1"/>
</dbReference>
<evidence type="ECO:0000256" key="8">
    <source>
        <dbReference type="ARBA" id="ARBA00022982"/>
    </source>
</evidence>
<feature type="transmembrane region" description="Helical" evidence="16">
    <location>
        <begin position="282"/>
        <end position="305"/>
    </location>
</feature>
<keyword evidence="7" id="KW-1278">Translocase</keyword>
<evidence type="ECO:0000259" key="19">
    <source>
        <dbReference type="Pfam" id="PF06455"/>
    </source>
</evidence>
<comment type="catalytic activity">
    <reaction evidence="13">
        <text>a ubiquinone + NADH + 5 H(+)(in) = a ubiquinol + NAD(+) + 4 H(+)(out)</text>
        <dbReference type="Rhea" id="RHEA:29091"/>
        <dbReference type="Rhea" id="RHEA-COMP:9565"/>
        <dbReference type="Rhea" id="RHEA-COMP:9566"/>
        <dbReference type="ChEBI" id="CHEBI:15378"/>
        <dbReference type="ChEBI" id="CHEBI:16389"/>
        <dbReference type="ChEBI" id="CHEBI:17976"/>
        <dbReference type="ChEBI" id="CHEBI:57540"/>
        <dbReference type="ChEBI" id="CHEBI:57945"/>
        <dbReference type="EC" id="7.1.1.2"/>
    </reaction>
</comment>
<feature type="transmembrane region" description="Helical" evidence="16">
    <location>
        <begin position="177"/>
        <end position="199"/>
    </location>
</feature>
<feature type="domain" description="NADH-Ubiquinone oxidoreductase (complex I) chain 5 N-terminal" evidence="18">
    <location>
        <begin position="65"/>
        <end position="115"/>
    </location>
</feature>
<evidence type="ECO:0000256" key="16">
    <source>
        <dbReference type="SAM" id="Phobius"/>
    </source>
</evidence>
<dbReference type="RefSeq" id="WP_167952994.1">
    <property type="nucleotide sequence ID" value="NZ_JAATJE010000001.1"/>
</dbReference>
<dbReference type="Proteomes" id="UP000734218">
    <property type="component" value="Unassembled WGS sequence"/>
</dbReference>
<evidence type="ECO:0000313" key="20">
    <source>
        <dbReference type="EMBL" id="NJC33190.1"/>
    </source>
</evidence>
<dbReference type="Gene3D" id="1.20.5.2700">
    <property type="match status" value="1"/>
</dbReference>
<sequence>MIQVIVFLPLLAALVAGFGQRALGPIVAKGVTTGALFISCALSWPIFIGFLTGSAEPGVAPVLTWIQSGTLDVNWALRVDTLTAVMLVVITTVSALVHLYSWGYMAEDPDQPRFFAYLSLFTFAMLMLVTADNLVQMFFGWEGVGLASYLLIGFWYQKPSANAAAIKAFVVNRVGDLGFMLGIFGTFLVFGTVSIPAILEAAPAMAGSTIGFLGQRFDTMTVLCLLLFVGAMGKSAQLGLHTWLPDAMEGPTPVSALIHAATMVTAGVFMVCRLSPMFETSATALTVVTFIGAATALFAATVGTVQTDIKRVIAYSTCSQLGYMFFAAGSGAYGIAMFHLFTHAFFKALLFLGAGSVIHAMHHEQDMRYYGALRREIPITFWTMTLGTLAITGVGLYGVFGFAGFYSKDAIIEAAYASGTSMGGFAFFVGVFAALLTSFYSWRLVLLTFFGKPRWAASEHIQHALHDDHGHGHDHDHDHGHAVAHADNPPAQESAGDEPHAHGPTKHDLPAGTGGYHPHESPWPMLVPLVVLSIGAVFAGIAFAPFFIDSAEFWRGSIAFDEALIHHIHETPMWVKLSATVAMLIGLGTAILAYVVYKDWPQRFAEQFRILYRFLLNKWYFDEIYHLLFVRSAFWFGRLFWQRGDVGLVDRFGPNGFAAAVQVGSRAAVRFQSGQLANYALVMLLGLVGFATWAILG</sequence>
<dbReference type="InterPro" id="IPR018393">
    <property type="entry name" value="NADHpl_OxRdtase_5_subgr"/>
</dbReference>
<feature type="domain" description="NADH dehydrogenase subunit 5 C-terminal" evidence="19">
    <location>
        <begin position="571"/>
        <end position="687"/>
    </location>
</feature>
<feature type="transmembrane region" description="Helical" evidence="16">
    <location>
        <begin position="676"/>
        <end position="696"/>
    </location>
</feature>
<feature type="domain" description="NADH:quinone oxidoreductase/Mrp antiporter transmembrane" evidence="17">
    <location>
        <begin position="131"/>
        <end position="430"/>
    </location>
</feature>
<feature type="region of interest" description="Disordered" evidence="15">
    <location>
        <begin position="466"/>
        <end position="514"/>
    </location>
</feature>
<dbReference type="PRINTS" id="PR01434">
    <property type="entry name" value="NADHDHGNASE5"/>
</dbReference>
<dbReference type="Pfam" id="PF00361">
    <property type="entry name" value="Proton_antipo_M"/>
    <property type="match status" value="1"/>
</dbReference>
<evidence type="ECO:0000256" key="9">
    <source>
        <dbReference type="ARBA" id="ARBA00022989"/>
    </source>
</evidence>